<dbReference type="PANTHER" id="PTHR43250:SF2">
    <property type="entry name" value="EXODEOXYRIBONUCLEASE III"/>
    <property type="match status" value="1"/>
</dbReference>
<accession>T1FA59</accession>
<dbReference type="OrthoDB" id="5827952at2759"/>
<dbReference type="RefSeq" id="XP_009021695.1">
    <property type="nucleotide sequence ID" value="XM_009023447.1"/>
</dbReference>
<dbReference type="Pfam" id="PF03372">
    <property type="entry name" value="Exo_endo_phos"/>
    <property type="match status" value="1"/>
</dbReference>
<sequence length="248" mass="27905">MSVPKNIKRKNVAIKNVFVKIVYPHLCNIINAQCCIRQKRVRRIPRDPVHGVAVQGPVDGLATGIPLYNVAVRDTMDGRITCRPRGLRFGTWNAGTPTGRSLEVGEKLQKRLVDVAALQEIRWKGEGTRFVGAKGGRYKLWRKGDDGTGGVGVMVREELAEKVIVRVISGYAPQQSRKEKEKDRFYDDVSDEIGQAGLHEFVVLLGDLNGHVGGRMQTDMKVYMEDGIMVYGMRKGVECWSWRMHIAW</sequence>
<dbReference type="HOGENOM" id="CLU_000680_8_4_1"/>
<evidence type="ECO:0000259" key="1">
    <source>
        <dbReference type="Pfam" id="PF03372"/>
    </source>
</evidence>
<keyword evidence="4" id="KW-1185">Reference proteome</keyword>
<organism evidence="3 4">
    <name type="scientific">Helobdella robusta</name>
    <name type="common">Californian leech</name>
    <dbReference type="NCBI Taxonomy" id="6412"/>
    <lineage>
        <taxon>Eukaryota</taxon>
        <taxon>Metazoa</taxon>
        <taxon>Spiralia</taxon>
        <taxon>Lophotrochozoa</taxon>
        <taxon>Annelida</taxon>
        <taxon>Clitellata</taxon>
        <taxon>Hirudinea</taxon>
        <taxon>Rhynchobdellida</taxon>
        <taxon>Glossiphoniidae</taxon>
        <taxon>Helobdella</taxon>
    </lineage>
</organism>
<reference evidence="4" key="1">
    <citation type="submission" date="2012-12" db="EMBL/GenBank/DDBJ databases">
        <authorList>
            <person name="Hellsten U."/>
            <person name="Grimwood J."/>
            <person name="Chapman J.A."/>
            <person name="Shapiro H."/>
            <person name="Aerts A."/>
            <person name="Otillar R.P."/>
            <person name="Terry A.Y."/>
            <person name="Boore J.L."/>
            <person name="Simakov O."/>
            <person name="Marletaz F."/>
            <person name="Cho S.-J."/>
            <person name="Edsinger-Gonzales E."/>
            <person name="Havlak P."/>
            <person name="Kuo D.-H."/>
            <person name="Larsson T."/>
            <person name="Lv J."/>
            <person name="Arendt D."/>
            <person name="Savage R."/>
            <person name="Osoegawa K."/>
            <person name="de Jong P."/>
            <person name="Lindberg D.R."/>
            <person name="Seaver E.C."/>
            <person name="Weisblat D.A."/>
            <person name="Putnam N.H."/>
            <person name="Grigoriev I.V."/>
            <person name="Rokhsar D.S."/>
        </authorList>
    </citation>
    <scope>NUCLEOTIDE SEQUENCE</scope>
</reference>
<evidence type="ECO:0000313" key="2">
    <source>
        <dbReference type="EMBL" id="ESO00261.1"/>
    </source>
</evidence>
<dbReference type="InterPro" id="IPR037493">
    <property type="entry name" value="ExoIII-like"/>
</dbReference>
<dbReference type="Proteomes" id="UP000015101">
    <property type="component" value="Unassembled WGS sequence"/>
</dbReference>
<dbReference type="InterPro" id="IPR036691">
    <property type="entry name" value="Endo/exonu/phosph_ase_sf"/>
</dbReference>
<gene>
    <name evidence="3" type="primary">20205708</name>
    <name evidence="2" type="ORF">HELRODRAFT_176119</name>
</gene>
<name>T1FA59_HELRO</name>
<dbReference type="CTD" id="20205708"/>
<protein>
    <recommendedName>
        <fullName evidence="1">Endonuclease/exonuclease/phosphatase domain-containing protein</fullName>
    </recommendedName>
</protein>
<dbReference type="GO" id="GO:0008311">
    <property type="term" value="F:double-stranded DNA 3'-5' DNA exonuclease activity"/>
    <property type="evidence" value="ECO:0007669"/>
    <property type="project" value="InterPro"/>
</dbReference>
<evidence type="ECO:0000313" key="4">
    <source>
        <dbReference type="Proteomes" id="UP000015101"/>
    </source>
</evidence>
<dbReference type="SUPFAM" id="SSF56219">
    <property type="entry name" value="DNase I-like"/>
    <property type="match status" value="1"/>
</dbReference>
<dbReference type="KEGG" id="hro:HELRODRAFT_176119"/>
<evidence type="ECO:0000313" key="3">
    <source>
        <dbReference type="EnsemblMetazoa" id="HelroP176119"/>
    </source>
</evidence>
<dbReference type="EMBL" id="AMQM01005551">
    <property type="status" value="NOT_ANNOTATED_CDS"/>
    <property type="molecule type" value="Genomic_DNA"/>
</dbReference>
<proteinExistence type="predicted"/>
<dbReference type="Gene3D" id="3.60.10.10">
    <property type="entry name" value="Endonuclease/exonuclease/phosphatase"/>
    <property type="match status" value="1"/>
</dbReference>
<dbReference type="InParanoid" id="T1FA59"/>
<dbReference type="EMBL" id="KB096983">
    <property type="protein sequence ID" value="ESO00261.1"/>
    <property type="molecule type" value="Genomic_DNA"/>
</dbReference>
<dbReference type="AlphaFoldDB" id="T1FA59"/>
<dbReference type="InterPro" id="IPR005135">
    <property type="entry name" value="Endo/exonuclease/phosphatase"/>
</dbReference>
<dbReference type="GeneID" id="20205708"/>
<dbReference type="PANTHER" id="PTHR43250">
    <property type="entry name" value="EXODEOXYRIBONUCLEASE III"/>
    <property type="match status" value="1"/>
</dbReference>
<feature type="domain" description="Endonuclease/exonuclease/phosphatase" evidence="1">
    <location>
        <begin position="90"/>
        <end position="210"/>
    </location>
</feature>
<dbReference type="EnsemblMetazoa" id="HelroT176119">
    <property type="protein sequence ID" value="HelroP176119"/>
    <property type="gene ID" value="HelroG176119"/>
</dbReference>
<reference evidence="2 4" key="2">
    <citation type="journal article" date="2013" name="Nature">
        <title>Insights into bilaterian evolution from three spiralian genomes.</title>
        <authorList>
            <person name="Simakov O."/>
            <person name="Marletaz F."/>
            <person name="Cho S.J."/>
            <person name="Edsinger-Gonzales E."/>
            <person name="Havlak P."/>
            <person name="Hellsten U."/>
            <person name="Kuo D.H."/>
            <person name="Larsson T."/>
            <person name="Lv J."/>
            <person name="Arendt D."/>
            <person name="Savage R."/>
            <person name="Osoegawa K."/>
            <person name="de Jong P."/>
            <person name="Grimwood J."/>
            <person name="Chapman J.A."/>
            <person name="Shapiro H."/>
            <person name="Aerts A."/>
            <person name="Otillar R.P."/>
            <person name="Terry A.Y."/>
            <person name="Boore J.L."/>
            <person name="Grigoriev I.V."/>
            <person name="Lindberg D.R."/>
            <person name="Seaver E.C."/>
            <person name="Weisblat D.A."/>
            <person name="Putnam N.H."/>
            <person name="Rokhsar D.S."/>
        </authorList>
    </citation>
    <scope>NUCLEOTIDE SEQUENCE</scope>
</reference>
<dbReference type="GO" id="GO:0006281">
    <property type="term" value="P:DNA repair"/>
    <property type="evidence" value="ECO:0007669"/>
    <property type="project" value="InterPro"/>
</dbReference>
<reference evidence="3" key="3">
    <citation type="submission" date="2015-06" db="UniProtKB">
        <authorList>
            <consortium name="EnsemblMetazoa"/>
        </authorList>
    </citation>
    <scope>IDENTIFICATION</scope>
</reference>